<dbReference type="Pfam" id="PF01951">
    <property type="entry name" value="Archease"/>
    <property type="match status" value="1"/>
</dbReference>
<feature type="domain" description="Archease" evidence="6">
    <location>
        <begin position="17"/>
        <end position="154"/>
    </location>
</feature>
<keyword evidence="4" id="KW-0106">Calcium</keyword>
<keyword evidence="3" id="KW-0479">Metal-binding</keyword>
<dbReference type="Gene3D" id="3.55.10.10">
    <property type="entry name" value="Archease domain"/>
    <property type="match status" value="1"/>
</dbReference>
<proteinExistence type="inferred from homology"/>
<dbReference type="GO" id="GO:0072669">
    <property type="term" value="C:tRNA-splicing ligase complex"/>
    <property type="evidence" value="ECO:0007669"/>
    <property type="project" value="TreeGrafter"/>
</dbReference>
<dbReference type="Proteomes" id="UP001152747">
    <property type="component" value="Unassembled WGS sequence"/>
</dbReference>
<evidence type="ECO:0000259" key="6">
    <source>
        <dbReference type="Pfam" id="PF01951"/>
    </source>
</evidence>
<dbReference type="SUPFAM" id="SSF69819">
    <property type="entry name" value="MTH1598-like"/>
    <property type="match status" value="1"/>
</dbReference>
<dbReference type="InterPro" id="IPR023572">
    <property type="entry name" value="Archease_dom"/>
</dbReference>
<dbReference type="OrthoDB" id="2190767at2759"/>
<comment type="caution">
    <text evidence="7">The sequence shown here is derived from an EMBL/GenBank/DDBJ whole genome shotgun (WGS) entry which is preliminary data.</text>
</comment>
<keyword evidence="8" id="KW-1185">Reference proteome</keyword>
<dbReference type="InterPro" id="IPR036820">
    <property type="entry name" value="Archease_dom_sf"/>
</dbReference>
<dbReference type="EMBL" id="CANHGI010000001">
    <property type="protein sequence ID" value="CAI5438343.1"/>
    <property type="molecule type" value="Genomic_DNA"/>
</dbReference>
<comment type="similarity">
    <text evidence="1">Belongs to the archease family.</text>
</comment>
<sequence length="154" mass="17978">MTTSMIEDRKEIERRKFEYLDHPADIQIHSWGDNLEEAFETCLTAMFGYMTDLATVEEEYEYYWNVKGDDLNNLLFMLLDDALNTFHAEPMFVAKRVQVVNFDRDNLTLEVKGIGESFNLTKHPTEADIKSPTYSNMQINEIDGRCDIFCIVDI</sequence>
<evidence type="ECO:0000256" key="1">
    <source>
        <dbReference type="ARBA" id="ARBA00007963"/>
    </source>
</evidence>
<gene>
    <name evidence="7" type="ORF">CAMP_LOCUS980</name>
</gene>
<dbReference type="InterPro" id="IPR002804">
    <property type="entry name" value="Archease"/>
</dbReference>
<reference evidence="7" key="1">
    <citation type="submission" date="2022-11" db="EMBL/GenBank/DDBJ databases">
        <authorList>
            <person name="Kikuchi T."/>
        </authorList>
    </citation>
    <scope>NUCLEOTIDE SEQUENCE</scope>
    <source>
        <strain evidence="7">PS1010</strain>
    </source>
</reference>
<dbReference type="GO" id="GO:0006388">
    <property type="term" value="P:tRNA splicing, via endonucleolytic cleavage and ligation"/>
    <property type="evidence" value="ECO:0007669"/>
    <property type="project" value="TreeGrafter"/>
</dbReference>
<dbReference type="GO" id="GO:0046872">
    <property type="term" value="F:metal ion binding"/>
    <property type="evidence" value="ECO:0007669"/>
    <property type="project" value="UniProtKB-KW"/>
</dbReference>
<evidence type="ECO:0000256" key="2">
    <source>
        <dbReference type="ARBA" id="ARBA00022694"/>
    </source>
</evidence>
<accession>A0A9P1I4U0</accession>
<organism evidence="7 8">
    <name type="scientific">Caenorhabditis angaria</name>
    <dbReference type="NCBI Taxonomy" id="860376"/>
    <lineage>
        <taxon>Eukaryota</taxon>
        <taxon>Metazoa</taxon>
        <taxon>Ecdysozoa</taxon>
        <taxon>Nematoda</taxon>
        <taxon>Chromadorea</taxon>
        <taxon>Rhabditida</taxon>
        <taxon>Rhabditina</taxon>
        <taxon>Rhabditomorpha</taxon>
        <taxon>Rhabditoidea</taxon>
        <taxon>Rhabditidae</taxon>
        <taxon>Peloderinae</taxon>
        <taxon>Caenorhabditis</taxon>
    </lineage>
</organism>
<evidence type="ECO:0000256" key="4">
    <source>
        <dbReference type="ARBA" id="ARBA00022837"/>
    </source>
</evidence>
<dbReference type="AlphaFoldDB" id="A0A9P1I4U0"/>
<dbReference type="PANTHER" id="PTHR12682:SF11">
    <property type="entry name" value="PROTEIN ARCHEASE"/>
    <property type="match status" value="1"/>
</dbReference>
<name>A0A9P1I4U0_9PELO</name>
<keyword evidence="2" id="KW-0819">tRNA processing</keyword>
<dbReference type="PANTHER" id="PTHR12682">
    <property type="entry name" value="ARCHEASE"/>
    <property type="match status" value="1"/>
</dbReference>
<evidence type="ECO:0000256" key="3">
    <source>
        <dbReference type="ARBA" id="ARBA00022723"/>
    </source>
</evidence>
<evidence type="ECO:0000313" key="7">
    <source>
        <dbReference type="EMBL" id="CAI5438343.1"/>
    </source>
</evidence>
<protein>
    <recommendedName>
        <fullName evidence="5">Protein archease-like</fullName>
    </recommendedName>
</protein>
<evidence type="ECO:0000256" key="5">
    <source>
        <dbReference type="ARBA" id="ARBA00071898"/>
    </source>
</evidence>
<dbReference type="FunFam" id="3.55.10.10:FF:000002">
    <property type="entry name" value="Archease, putative"/>
    <property type="match status" value="1"/>
</dbReference>
<evidence type="ECO:0000313" key="8">
    <source>
        <dbReference type="Proteomes" id="UP001152747"/>
    </source>
</evidence>